<dbReference type="Proteomes" id="UP000501690">
    <property type="component" value="Linkage Group LG6"/>
</dbReference>
<evidence type="ECO:0000256" key="1">
    <source>
        <dbReference type="SAM" id="MobiDB-lite"/>
    </source>
</evidence>
<feature type="region of interest" description="Disordered" evidence="1">
    <location>
        <begin position="33"/>
        <end position="82"/>
    </location>
</feature>
<evidence type="ECO:0000313" key="3">
    <source>
        <dbReference type="Proteomes" id="UP000501690"/>
    </source>
</evidence>
<dbReference type="AlphaFoldDB" id="A0A4D6M4E0"/>
<feature type="compositionally biased region" description="Basic residues" evidence="1">
    <location>
        <begin position="44"/>
        <end position="58"/>
    </location>
</feature>
<evidence type="ECO:0000313" key="2">
    <source>
        <dbReference type="EMBL" id="QCD96122.1"/>
    </source>
</evidence>
<dbReference type="EMBL" id="CP039350">
    <property type="protein sequence ID" value="QCD96122.1"/>
    <property type="molecule type" value="Genomic_DNA"/>
</dbReference>
<proteinExistence type="predicted"/>
<organism evidence="2 3">
    <name type="scientific">Vigna unguiculata</name>
    <name type="common">Cowpea</name>
    <dbReference type="NCBI Taxonomy" id="3917"/>
    <lineage>
        <taxon>Eukaryota</taxon>
        <taxon>Viridiplantae</taxon>
        <taxon>Streptophyta</taxon>
        <taxon>Embryophyta</taxon>
        <taxon>Tracheophyta</taxon>
        <taxon>Spermatophyta</taxon>
        <taxon>Magnoliopsida</taxon>
        <taxon>eudicotyledons</taxon>
        <taxon>Gunneridae</taxon>
        <taxon>Pentapetalae</taxon>
        <taxon>rosids</taxon>
        <taxon>fabids</taxon>
        <taxon>Fabales</taxon>
        <taxon>Fabaceae</taxon>
        <taxon>Papilionoideae</taxon>
        <taxon>50 kb inversion clade</taxon>
        <taxon>NPAAA clade</taxon>
        <taxon>indigoferoid/millettioid clade</taxon>
        <taxon>Phaseoleae</taxon>
        <taxon>Vigna</taxon>
    </lineage>
</organism>
<name>A0A4D6M4E0_VIGUN</name>
<keyword evidence="3" id="KW-1185">Reference proteome</keyword>
<accession>A0A4D6M4E0</accession>
<protein>
    <submittedName>
        <fullName evidence="2">Uncharacterized protein</fullName>
    </submittedName>
</protein>
<sequence>MDDKFGVKKAWKFFDLLKRARPIQRIPVNGKSATKITKNPTKGKSAKVKMKSVKKKIKSDKEKIKSVKEKSKSAMEIEDCSG</sequence>
<reference evidence="2 3" key="1">
    <citation type="submission" date="2019-04" db="EMBL/GenBank/DDBJ databases">
        <title>An improved genome assembly and genetic linkage map for asparagus bean, Vigna unguiculata ssp. sesquipedialis.</title>
        <authorList>
            <person name="Xia Q."/>
            <person name="Zhang R."/>
            <person name="Dong Y."/>
        </authorList>
    </citation>
    <scope>NUCLEOTIDE SEQUENCE [LARGE SCALE GENOMIC DNA]</scope>
    <source>
        <tissue evidence="2">Leaf</tissue>
    </source>
</reference>
<gene>
    <name evidence="2" type="ORF">DEO72_LG6g824</name>
</gene>
<feature type="compositionally biased region" description="Basic and acidic residues" evidence="1">
    <location>
        <begin position="59"/>
        <end position="75"/>
    </location>
</feature>